<feature type="compositionally biased region" description="Acidic residues" evidence="2">
    <location>
        <begin position="96"/>
        <end position="111"/>
    </location>
</feature>
<comment type="caution">
    <text evidence="3">The sequence shown here is derived from an EMBL/GenBank/DDBJ whole genome shotgun (WGS) entry which is preliminary data.</text>
</comment>
<dbReference type="OrthoDB" id="5422202at2"/>
<keyword evidence="4" id="KW-1185">Reference proteome</keyword>
<dbReference type="AlphaFoldDB" id="A0A5J4G076"/>
<feature type="region of interest" description="Disordered" evidence="2">
    <location>
        <begin position="692"/>
        <end position="717"/>
    </location>
</feature>
<evidence type="ECO:0000313" key="3">
    <source>
        <dbReference type="EMBL" id="GEQ85859.1"/>
    </source>
</evidence>
<organism evidence="3 4">
    <name type="scientific">Patiriisocius marinistellae</name>
    <dbReference type="NCBI Taxonomy" id="2494560"/>
    <lineage>
        <taxon>Bacteria</taxon>
        <taxon>Pseudomonadati</taxon>
        <taxon>Bacteroidota</taxon>
        <taxon>Flavobacteriia</taxon>
        <taxon>Flavobacteriales</taxon>
        <taxon>Flavobacteriaceae</taxon>
        <taxon>Patiriisocius</taxon>
    </lineage>
</organism>
<evidence type="ECO:0000313" key="4">
    <source>
        <dbReference type="Proteomes" id="UP000326994"/>
    </source>
</evidence>
<dbReference type="Proteomes" id="UP000326994">
    <property type="component" value="Unassembled WGS sequence"/>
</dbReference>
<feature type="compositionally biased region" description="Low complexity" evidence="2">
    <location>
        <begin position="79"/>
        <end position="95"/>
    </location>
</feature>
<evidence type="ECO:0000256" key="1">
    <source>
        <dbReference type="SAM" id="Coils"/>
    </source>
</evidence>
<reference evidence="3 4" key="1">
    <citation type="submission" date="2019-08" db="EMBL/GenBank/DDBJ databases">
        <title>Ulvibacter marinistellae sp. nov., isolated from a starfish, Patiria pectinifera.</title>
        <authorList>
            <person name="Kawano K."/>
            <person name="Ushijima N."/>
            <person name="Kihara M."/>
            <person name="Itoh H."/>
        </authorList>
    </citation>
    <scope>NUCLEOTIDE SEQUENCE [LARGE SCALE GENOMIC DNA]</scope>
    <source>
        <strain evidence="3 4">KK4</strain>
    </source>
</reference>
<dbReference type="EMBL" id="BKCF01000002">
    <property type="protein sequence ID" value="GEQ85859.1"/>
    <property type="molecule type" value="Genomic_DNA"/>
</dbReference>
<accession>A0A5J4G076</accession>
<sequence length="717" mass="83210">MSEEISPSGNQNDKKTTDNSEITSEINQAETTAQNSTSDSIPSEIDTPETSAVVEKATEKPNTTPETSIETPSKEVKTTEVVTMVEKSDSDTSSDVSEENEVDEEEIETSDDINETDEIEIPEVDYSELSMPNLTEALNNLVTKYPVQKIKDPVDEIKNEFNNQFQELLKTKKEEFLAEGGNIIDFHYESSEKKAFNEAFSIYRAKKNAYYNNLKKSLESNLVTRTALIEELKALVETDESVNKNYKKLKDIQERWRDAGAIPRDKYNTVWNNYHHHVDNYYNALHLDNEFRELDFKHNLEEKQKLIKHTEELAEESDINKAFRELQLIHRKWKEEIGPVAREVSDEIWEKFSAASRVIHDKKEQAEAALEDTFKANYSIKKELIGLIDKVKAEAKPTHKAWQESMKQVQEIRDIFFTAGRVPRDKNKEIWASFKDTMRNFNKAKNDFYKNQKNQQFENLEKKRALIAIAEEHKDSEDYKSATQLMKKVQADWRKIGHVPRNESDKVWKQFKKACNHYFDRLNALKDEENKEEVVNLEQKTVLLDATENLELTGDHKVDITAIKEKITEWKSIGRVPFKKKSIDQKFNKVLDGLFGKLDLDKKEAELIKFENKVNSMVSQDDDRQLQNEQFFLSKKVDEVQAEISQLENNLGFFRHVDDDNPLVKDVHKNIAKHKEQLALWKQKYSKIKAMRAAKDAPQPEIQEAPKSTDEALDTEA</sequence>
<feature type="compositionally biased region" description="Polar residues" evidence="2">
    <location>
        <begin position="1"/>
        <end position="11"/>
    </location>
</feature>
<feature type="coiled-coil region" evidence="1">
    <location>
        <begin position="600"/>
        <end position="684"/>
    </location>
</feature>
<feature type="compositionally biased region" description="Polar residues" evidence="2">
    <location>
        <begin position="60"/>
        <end position="71"/>
    </location>
</feature>
<feature type="region of interest" description="Disordered" evidence="2">
    <location>
        <begin position="1"/>
        <end position="111"/>
    </location>
</feature>
<name>A0A5J4G076_9FLAO</name>
<gene>
    <name evidence="3" type="ORF">ULMS_13670</name>
</gene>
<dbReference type="InterPro" id="IPR007139">
    <property type="entry name" value="DUF349"/>
</dbReference>
<protein>
    <recommendedName>
        <fullName evidence="5">DUF349 domain-containing protein</fullName>
    </recommendedName>
</protein>
<proteinExistence type="predicted"/>
<evidence type="ECO:0000256" key="2">
    <source>
        <dbReference type="SAM" id="MobiDB-lite"/>
    </source>
</evidence>
<dbReference type="Pfam" id="PF03993">
    <property type="entry name" value="DUF349"/>
    <property type="match status" value="5"/>
</dbReference>
<feature type="compositionally biased region" description="Polar residues" evidence="2">
    <location>
        <begin position="19"/>
        <end position="41"/>
    </location>
</feature>
<keyword evidence="1" id="KW-0175">Coiled coil</keyword>
<dbReference type="RefSeq" id="WP_151893806.1">
    <property type="nucleotide sequence ID" value="NZ_BKCF01000002.1"/>
</dbReference>
<evidence type="ECO:0008006" key="5">
    <source>
        <dbReference type="Google" id="ProtNLM"/>
    </source>
</evidence>